<dbReference type="AlphaFoldDB" id="A0A5A7REW8"/>
<dbReference type="Proteomes" id="UP000325081">
    <property type="component" value="Unassembled WGS sequence"/>
</dbReference>
<comment type="caution">
    <text evidence="1">The sequence shown here is derived from an EMBL/GenBank/DDBJ whole genome shotgun (WGS) entry which is preliminary data.</text>
</comment>
<dbReference type="OrthoDB" id="1746206at2759"/>
<evidence type="ECO:0000313" key="2">
    <source>
        <dbReference type="Proteomes" id="UP000325081"/>
    </source>
</evidence>
<keyword evidence="2" id="KW-1185">Reference proteome</keyword>
<gene>
    <name evidence="1" type="ORF">STAS_33195</name>
</gene>
<evidence type="ECO:0000313" key="1">
    <source>
        <dbReference type="EMBL" id="GER55531.1"/>
    </source>
</evidence>
<accession>A0A5A7REW8</accession>
<sequence length="155" mass="17065">MMSSGSVVRMKLGKSRSLMPFIPGTHSNSVSSHEATSARGKENELWNIKLFSSIKREAHDPVRDYASDGRAIGGAVEVLNELQKRGKAVFGEGVAKLSPSGMARNWKPGRPNKDSGPRARRSLLWLNSVLTKVMKKPLEWRSLASFRTGAMWPCA</sequence>
<feature type="non-terminal residue" evidence="1">
    <location>
        <position position="155"/>
    </location>
</feature>
<dbReference type="EMBL" id="BKCP01011959">
    <property type="protein sequence ID" value="GER55531.1"/>
    <property type="molecule type" value="Genomic_DNA"/>
</dbReference>
<reference evidence="2" key="1">
    <citation type="journal article" date="2019" name="Curr. Biol.">
        <title>Genome Sequence of Striga asiatica Provides Insight into the Evolution of Plant Parasitism.</title>
        <authorList>
            <person name="Yoshida S."/>
            <person name="Kim S."/>
            <person name="Wafula E.K."/>
            <person name="Tanskanen J."/>
            <person name="Kim Y.M."/>
            <person name="Honaas L."/>
            <person name="Yang Z."/>
            <person name="Spallek T."/>
            <person name="Conn C.E."/>
            <person name="Ichihashi Y."/>
            <person name="Cheong K."/>
            <person name="Cui S."/>
            <person name="Der J.P."/>
            <person name="Gundlach H."/>
            <person name="Jiao Y."/>
            <person name="Hori C."/>
            <person name="Ishida J.K."/>
            <person name="Kasahara H."/>
            <person name="Kiba T."/>
            <person name="Kim M.S."/>
            <person name="Koo N."/>
            <person name="Laohavisit A."/>
            <person name="Lee Y.H."/>
            <person name="Lumba S."/>
            <person name="McCourt P."/>
            <person name="Mortimer J.C."/>
            <person name="Mutuku J.M."/>
            <person name="Nomura T."/>
            <person name="Sasaki-Sekimoto Y."/>
            <person name="Seto Y."/>
            <person name="Wang Y."/>
            <person name="Wakatake T."/>
            <person name="Sakakibara H."/>
            <person name="Demura T."/>
            <person name="Yamaguchi S."/>
            <person name="Yoneyama K."/>
            <person name="Manabe R.I."/>
            <person name="Nelson D.C."/>
            <person name="Schulman A.H."/>
            <person name="Timko M.P."/>
            <person name="dePamphilis C.W."/>
            <person name="Choi D."/>
            <person name="Shirasu K."/>
        </authorList>
    </citation>
    <scope>NUCLEOTIDE SEQUENCE [LARGE SCALE GENOMIC DNA]</scope>
    <source>
        <strain evidence="2">cv. UVA1</strain>
    </source>
</reference>
<protein>
    <submittedName>
        <fullName evidence="1">RNA-binding (RRM/RBD/RNP motifs) family protein</fullName>
    </submittedName>
</protein>
<name>A0A5A7REW8_STRAF</name>
<proteinExistence type="predicted"/>
<organism evidence="1 2">
    <name type="scientific">Striga asiatica</name>
    <name type="common">Asiatic witchweed</name>
    <name type="synonym">Buchnera asiatica</name>
    <dbReference type="NCBI Taxonomy" id="4170"/>
    <lineage>
        <taxon>Eukaryota</taxon>
        <taxon>Viridiplantae</taxon>
        <taxon>Streptophyta</taxon>
        <taxon>Embryophyta</taxon>
        <taxon>Tracheophyta</taxon>
        <taxon>Spermatophyta</taxon>
        <taxon>Magnoliopsida</taxon>
        <taxon>eudicotyledons</taxon>
        <taxon>Gunneridae</taxon>
        <taxon>Pentapetalae</taxon>
        <taxon>asterids</taxon>
        <taxon>lamiids</taxon>
        <taxon>Lamiales</taxon>
        <taxon>Orobanchaceae</taxon>
        <taxon>Buchnereae</taxon>
        <taxon>Striga</taxon>
    </lineage>
</organism>